<accession>A0A6G1LQY2</accession>
<dbReference type="PANTHER" id="PTHR14187:SF82">
    <property type="entry name" value="FAMILY CHAPERONE, PUTATIVE (AFU_ORTHOLOGUE AFUA_7G08575)-RELATED"/>
    <property type="match status" value="1"/>
</dbReference>
<dbReference type="AlphaFoldDB" id="A0A6G1LQY2"/>
<organism evidence="1 2">
    <name type="scientific">Teratosphaeria nubilosa</name>
    <dbReference type="NCBI Taxonomy" id="161662"/>
    <lineage>
        <taxon>Eukaryota</taxon>
        <taxon>Fungi</taxon>
        <taxon>Dikarya</taxon>
        <taxon>Ascomycota</taxon>
        <taxon>Pezizomycotina</taxon>
        <taxon>Dothideomycetes</taxon>
        <taxon>Dothideomycetidae</taxon>
        <taxon>Mycosphaerellales</taxon>
        <taxon>Teratosphaeriaceae</taxon>
        <taxon>Teratosphaeria</taxon>
    </lineage>
</organism>
<sequence>MAEVSMQDPAAPVPSVAALVHPVLRTADSQGTGAPQCHPGEDEKLVDGQLHSLASVAVVRGAVLRGLEGTELVINRKSRRNYGVVVSKPFDTTIDPLSCRVWNDFDEQYKASKRMMWYILRGQSVSSSNPILLPFSKDFKPHEARVMSQELIACDEDDAPAGYDDGPSSCRRVLCKMIVNLQSVPTHLWKQKSNPKGKAFVRLELETDMQMESGGLRFDFRVDGLVYGKVTAKFD</sequence>
<dbReference type="Proteomes" id="UP000799436">
    <property type="component" value="Unassembled WGS sequence"/>
</dbReference>
<dbReference type="OrthoDB" id="3938983at2759"/>
<gene>
    <name evidence="1" type="ORF">EJ03DRAFT_347148</name>
</gene>
<evidence type="ECO:0000313" key="1">
    <source>
        <dbReference type="EMBL" id="KAF2774554.1"/>
    </source>
</evidence>
<reference evidence="1" key="1">
    <citation type="journal article" date="2020" name="Stud. Mycol.">
        <title>101 Dothideomycetes genomes: a test case for predicting lifestyles and emergence of pathogens.</title>
        <authorList>
            <person name="Haridas S."/>
            <person name="Albert R."/>
            <person name="Binder M."/>
            <person name="Bloem J."/>
            <person name="Labutti K."/>
            <person name="Salamov A."/>
            <person name="Andreopoulos B."/>
            <person name="Baker S."/>
            <person name="Barry K."/>
            <person name="Bills G."/>
            <person name="Bluhm B."/>
            <person name="Cannon C."/>
            <person name="Castanera R."/>
            <person name="Culley D."/>
            <person name="Daum C."/>
            <person name="Ezra D."/>
            <person name="Gonzalez J."/>
            <person name="Henrissat B."/>
            <person name="Kuo A."/>
            <person name="Liang C."/>
            <person name="Lipzen A."/>
            <person name="Lutzoni F."/>
            <person name="Magnuson J."/>
            <person name="Mondo S."/>
            <person name="Nolan M."/>
            <person name="Ohm R."/>
            <person name="Pangilinan J."/>
            <person name="Park H.-J."/>
            <person name="Ramirez L."/>
            <person name="Alfaro M."/>
            <person name="Sun H."/>
            <person name="Tritt A."/>
            <person name="Yoshinaga Y."/>
            <person name="Zwiers L.-H."/>
            <person name="Turgeon B."/>
            <person name="Goodwin S."/>
            <person name="Spatafora J."/>
            <person name="Crous P."/>
            <person name="Grigoriev I."/>
        </authorList>
    </citation>
    <scope>NUCLEOTIDE SEQUENCE</scope>
    <source>
        <strain evidence="1">CBS 116005</strain>
    </source>
</reference>
<protein>
    <submittedName>
        <fullName evidence="1">Uncharacterized protein</fullName>
    </submittedName>
</protein>
<name>A0A6G1LQY2_9PEZI</name>
<dbReference type="EMBL" id="ML995808">
    <property type="protein sequence ID" value="KAF2774554.1"/>
    <property type="molecule type" value="Genomic_DNA"/>
</dbReference>
<proteinExistence type="predicted"/>
<evidence type="ECO:0000313" key="2">
    <source>
        <dbReference type="Proteomes" id="UP000799436"/>
    </source>
</evidence>
<dbReference type="PANTHER" id="PTHR14187">
    <property type="entry name" value="ALPHA KINASE/ELONGATION FACTOR 2 KINASE"/>
    <property type="match status" value="1"/>
</dbReference>
<keyword evidence="2" id="KW-1185">Reference proteome</keyword>